<dbReference type="Gene3D" id="3.90.550.10">
    <property type="entry name" value="Spore Coat Polysaccharide Biosynthesis Protein SpsA, Chain A"/>
    <property type="match status" value="1"/>
</dbReference>
<proteinExistence type="predicted"/>
<reference evidence="2 3" key="1">
    <citation type="submission" date="2017-04" db="EMBL/GenBank/DDBJ databases">
        <authorList>
            <person name="Afonso C.L."/>
            <person name="Miller P.J."/>
            <person name="Scott M.A."/>
            <person name="Spackman E."/>
            <person name="Goraichik I."/>
            <person name="Dimitrov K.M."/>
            <person name="Suarez D.L."/>
            <person name="Swayne D.E."/>
        </authorList>
    </citation>
    <scope>NUCLEOTIDE SEQUENCE [LARGE SCALE GENOMIC DNA]</scope>
    <source>
        <strain evidence="2 3">DSM 5090</strain>
    </source>
</reference>
<name>A0A1W1YSL7_9FIRM</name>
<dbReference type="PANTHER" id="PTHR43685:SF2">
    <property type="entry name" value="GLYCOSYLTRANSFERASE 2-LIKE DOMAIN-CONTAINING PROTEIN"/>
    <property type="match status" value="1"/>
</dbReference>
<dbReference type="STRING" id="112901.SAMN04488500_102150"/>
<dbReference type="Proteomes" id="UP000192738">
    <property type="component" value="Unassembled WGS sequence"/>
</dbReference>
<evidence type="ECO:0000313" key="3">
    <source>
        <dbReference type="Proteomes" id="UP000192738"/>
    </source>
</evidence>
<gene>
    <name evidence="2" type="ORF">SAMN04488500_102150</name>
</gene>
<accession>A0A1W1YSL7</accession>
<dbReference type="OrthoDB" id="396512at2"/>
<dbReference type="EMBL" id="FWXI01000002">
    <property type="protein sequence ID" value="SMC39102.1"/>
    <property type="molecule type" value="Genomic_DNA"/>
</dbReference>
<dbReference type="AlphaFoldDB" id="A0A1W1YSL7"/>
<dbReference type="InterPro" id="IPR050834">
    <property type="entry name" value="Glycosyltransf_2"/>
</dbReference>
<dbReference type="PANTHER" id="PTHR43685">
    <property type="entry name" value="GLYCOSYLTRANSFERASE"/>
    <property type="match status" value="1"/>
</dbReference>
<dbReference type="Pfam" id="PF00535">
    <property type="entry name" value="Glycos_transf_2"/>
    <property type="match status" value="1"/>
</dbReference>
<keyword evidence="2" id="KW-0808">Transferase</keyword>
<sequence>MGKQHPIVSVVIPAYNAGQTIERTIQSVLNQTYQQYEIIVVDDGSSDDTAEKIRKYGDLVQYISQTNAGAGAARNTGVRSAKGKWIAFLDSDDEWHPKKLEIQIQFCNSIPDIVLVTNVPTIIRIGEEKDFAPVSETPAYSIWNHEAFLRRNKIQTSSVLISKDAYEAVGGCDTSLLNAQDRDLWLKLLYRGTGICINESLSKYYHLNTGLSRNLVRRFQCDLILIDRWDHRKSDTLDVDQRIPVQKFIKIKYAVLFSMIFKLLRFNHEIAAKQFWHIFYEFHNNEYPYLPCPPWGLFKTLVYFESQRQRWKYGLK</sequence>
<dbReference type="SUPFAM" id="SSF53448">
    <property type="entry name" value="Nucleotide-diphospho-sugar transferases"/>
    <property type="match status" value="1"/>
</dbReference>
<dbReference type="InterPro" id="IPR001173">
    <property type="entry name" value="Glyco_trans_2-like"/>
</dbReference>
<evidence type="ECO:0000259" key="1">
    <source>
        <dbReference type="Pfam" id="PF00535"/>
    </source>
</evidence>
<organism evidence="2 3">
    <name type="scientific">Sporomusa malonica</name>
    <dbReference type="NCBI Taxonomy" id="112901"/>
    <lineage>
        <taxon>Bacteria</taxon>
        <taxon>Bacillati</taxon>
        <taxon>Bacillota</taxon>
        <taxon>Negativicutes</taxon>
        <taxon>Selenomonadales</taxon>
        <taxon>Sporomusaceae</taxon>
        <taxon>Sporomusa</taxon>
    </lineage>
</organism>
<dbReference type="InterPro" id="IPR029044">
    <property type="entry name" value="Nucleotide-diphossugar_trans"/>
</dbReference>
<feature type="domain" description="Glycosyltransferase 2-like" evidence="1">
    <location>
        <begin position="9"/>
        <end position="123"/>
    </location>
</feature>
<protein>
    <submittedName>
        <fullName evidence="2">Glycosyltransferase involved in cell wall bisynthesis</fullName>
    </submittedName>
</protein>
<dbReference type="GO" id="GO:0016740">
    <property type="term" value="F:transferase activity"/>
    <property type="evidence" value="ECO:0007669"/>
    <property type="project" value="UniProtKB-KW"/>
</dbReference>
<dbReference type="RefSeq" id="WP_084574058.1">
    <property type="nucleotide sequence ID" value="NZ_CP155572.1"/>
</dbReference>
<evidence type="ECO:0000313" key="2">
    <source>
        <dbReference type="EMBL" id="SMC39102.1"/>
    </source>
</evidence>
<keyword evidence="3" id="KW-1185">Reference proteome</keyword>